<evidence type="ECO:0000313" key="1">
    <source>
        <dbReference type="EMBL" id="JAE38946.1"/>
    </source>
</evidence>
<dbReference type="EMBL" id="GBRH01158950">
    <property type="protein sequence ID" value="JAE38946.1"/>
    <property type="molecule type" value="Transcribed_RNA"/>
</dbReference>
<reference evidence="1" key="2">
    <citation type="journal article" date="2015" name="Data Brief">
        <title>Shoot transcriptome of the giant reed, Arundo donax.</title>
        <authorList>
            <person name="Barrero R.A."/>
            <person name="Guerrero F.D."/>
            <person name="Moolhuijzen P."/>
            <person name="Goolsby J.A."/>
            <person name="Tidwell J."/>
            <person name="Bellgard S.E."/>
            <person name="Bellgard M.I."/>
        </authorList>
    </citation>
    <scope>NUCLEOTIDE SEQUENCE</scope>
    <source>
        <tissue evidence="1">Shoot tissue taken approximately 20 cm above the soil surface</tissue>
    </source>
</reference>
<accession>A0A0A9HVP8</accession>
<organism evidence="1">
    <name type="scientific">Arundo donax</name>
    <name type="common">Giant reed</name>
    <name type="synonym">Donax arundinaceus</name>
    <dbReference type="NCBI Taxonomy" id="35708"/>
    <lineage>
        <taxon>Eukaryota</taxon>
        <taxon>Viridiplantae</taxon>
        <taxon>Streptophyta</taxon>
        <taxon>Embryophyta</taxon>
        <taxon>Tracheophyta</taxon>
        <taxon>Spermatophyta</taxon>
        <taxon>Magnoliopsida</taxon>
        <taxon>Liliopsida</taxon>
        <taxon>Poales</taxon>
        <taxon>Poaceae</taxon>
        <taxon>PACMAD clade</taxon>
        <taxon>Arundinoideae</taxon>
        <taxon>Arundineae</taxon>
        <taxon>Arundo</taxon>
    </lineage>
</organism>
<name>A0A0A9HVP8_ARUDO</name>
<reference evidence="1" key="1">
    <citation type="submission" date="2014-09" db="EMBL/GenBank/DDBJ databases">
        <authorList>
            <person name="Magalhaes I.L.F."/>
            <person name="Oliveira U."/>
            <person name="Santos F.R."/>
            <person name="Vidigal T.H.D.A."/>
            <person name="Brescovit A.D."/>
            <person name="Santos A.J."/>
        </authorList>
    </citation>
    <scope>NUCLEOTIDE SEQUENCE</scope>
    <source>
        <tissue evidence="1">Shoot tissue taken approximately 20 cm above the soil surface</tissue>
    </source>
</reference>
<dbReference type="AlphaFoldDB" id="A0A0A9HVP8"/>
<protein>
    <submittedName>
        <fullName evidence="1">Uncharacterized protein</fullName>
    </submittedName>
</protein>
<proteinExistence type="predicted"/>
<sequence length="32" mass="3546">MPFPVFPIVGEPFQGHVQPPVGWTVVWEPPSS</sequence>